<dbReference type="PANTHER" id="PTHR43685">
    <property type="entry name" value="GLYCOSYLTRANSFERASE"/>
    <property type="match status" value="1"/>
</dbReference>
<sequence length="340" mass="36715">MTGTFSVLIPVYNAADFVARAVASVTAQSLPATEILVIDDCSTDTTCAVVEDLARRHPTIRLLRTDRNGGPAAARNTGIAYATGDWIAVLDADDAYAPDRLEVMANAMAHDPGADILADDLLYYDAVAGQVTGRAMGPGATPTGAVTASDYVAHNLADGRGLDWGLLKPVIRRNLLVRSGIRYPTGQRHGEDFTFMLRLLLQGAQLRILNSAHYLYTQREGAVSRQTSGMTRTTIAYGALAQSALDLASDPAVRGAPALAALLRRRAEGLRRLDDAHFFSQAVRRGAVGALARRALRRPSFIPRVGWQVARAMRRRALQWRSARTPTARLPSDRQGMSPS</sequence>
<dbReference type="AlphaFoldDB" id="A0A7W4PTL0"/>
<dbReference type="PANTHER" id="PTHR43685:SF2">
    <property type="entry name" value="GLYCOSYLTRANSFERASE 2-LIKE DOMAIN-CONTAINING PROTEIN"/>
    <property type="match status" value="1"/>
</dbReference>
<dbReference type="RefSeq" id="WP_182950619.1">
    <property type="nucleotide sequence ID" value="NZ_JABEQK010000011.1"/>
</dbReference>
<dbReference type="Gene3D" id="3.90.550.10">
    <property type="entry name" value="Spore Coat Polysaccharide Biosynthesis Protein SpsA, Chain A"/>
    <property type="match status" value="1"/>
</dbReference>
<feature type="domain" description="Glycosyltransferase 2-like" evidence="2">
    <location>
        <begin position="6"/>
        <end position="113"/>
    </location>
</feature>
<dbReference type="InterPro" id="IPR050834">
    <property type="entry name" value="Glycosyltransf_2"/>
</dbReference>
<name>A0A7W4PTL0_9PROT</name>
<dbReference type="SUPFAM" id="SSF53448">
    <property type="entry name" value="Nucleotide-diphospho-sugar transferases"/>
    <property type="match status" value="1"/>
</dbReference>
<feature type="region of interest" description="Disordered" evidence="1">
    <location>
        <begin position="321"/>
        <end position="340"/>
    </location>
</feature>
<reference evidence="3 4" key="1">
    <citation type="submission" date="2020-04" db="EMBL/GenBank/DDBJ databases">
        <title>Description of novel Gluconacetobacter.</title>
        <authorList>
            <person name="Sombolestani A."/>
        </authorList>
    </citation>
    <scope>NUCLEOTIDE SEQUENCE [LARGE SCALE GENOMIC DNA]</scope>
    <source>
        <strain evidence="3 4">LMG 27800</strain>
    </source>
</reference>
<gene>
    <name evidence="3" type="ORF">HLH27_13795</name>
</gene>
<evidence type="ECO:0000313" key="3">
    <source>
        <dbReference type="EMBL" id="MBB2206081.1"/>
    </source>
</evidence>
<keyword evidence="4" id="KW-1185">Reference proteome</keyword>
<dbReference type="CDD" id="cd00761">
    <property type="entry name" value="Glyco_tranf_GTA_type"/>
    <property type="match status" value="1"/>
</dbReference>
<evidence type="ECO:0000259" key="2">
    <source>
        <dbReference type="Pfam" id="PF00535"/>
    </source>
</evidence>
<evidence type="ECO:0000256" key="1">
    <source>
        <dbReference type="SAM" id="MobiDB-lite"/>
    </source>
</evidence>
<keyword evidence="3" id="KW-0808">Transferase</keyword>
<protein>
    <submittedName>
        <fullName evidence="3">Glycosyltransferase</fullName>
    </submittedName>
</protein>
<organism evidence="3 4">
    <name type="scientific">Gluconacetobacter takamatsuzukensis</name>
    <dbReference type="NCBI Taxonomy" id="1286190"/>
    <lineage>
        <taxon>Bacteria</taxon>
        <taxon>Pseudomonadati</taxon>
        <taxon>Pseudomonadota</taxon>
        <taxon>Alphaproteobacteria</taxon>
        <taxon>Acetobacterales</taxon>
        <taxon>Acetobacteraceae</taxon>
        <taxon>Gluconacetobacter</taxon>
    </lineage>
</organism>
<comment type="caution">
    <text evidence="3">The sequence shown here is derived from an EMBL/GenBank/DDBJ whole genome shotgun (WGS) entry which is preliminary data.</text>
</comment>
<dbReference type="EMBL" id="JABEQK010000011">
    <property type="protein sequence ID" value="MBB2206081.1"/>
    <property type="molecule type" value="Genomic_DNA"/>
</dbReference>
<evidence type="ECO:0000313" key="4">
    <source>
        <dbReference type="Proteomes" id="UP000540556"/>
    </source>
</evidence>
<dbReference type="Proteomes" id="UP000540556">
    <property type="component" value="Unassembled WGS sequence"/>
</dbReference>
<accession>A0A7W4PTL0</accession>
<proteinExistence type="predicted"/>
<dbReference type="GO" id="GO:0016740">
    <property type="term" value="F:transferase activity"/>
    <property type="evidence" value="ECO:0007669"/>
    <property type="project" value="UniProtKB-KW"/>
</dbReference>
<dbReference type="Pfam" id="PF00535">
    <property type="entry name" value="Glycos_transf_2"/>
    <property type="match status" value="1"/>
</dbReference>
<dbReference type="InterPro" id="IPR029044">
    <property type="entry name" value="Nucleotide-diphossugar_trans"/>
</dbReference>
<dbReference type="InterPro" id="IPR001173">
    <property type="entry name" value="Glyco_trans_2-like"/>
</dbReference>